<dbReference type="EMBL" id="MHLN01000003">
    <property type="protein sequence ID" value="OGZ12565.1"/>
    <property type="molecule type" value="Genomic_DNA"/>
</dbReference>
<organism evidence="1 2">
    <name type="scientific">Candidatus Lloydbacteria bacterium RIFCSPHIGHO2_02_FULL_51_22</name>
    <dbReference type="NCBI Taxonomy" id="1798663"/>
    <lineage>
        <taxon>Bacteria</taxon>
        <taxon>Candidatus Lloydiibacteriota</taxon>
    </lineage>
</organism>
<evidence type="ECO:0008006" key="3">
    <source>
        <dbReference type="Google" id="ProtNLM"/>
    </source>
</evidence>
<dbReference type="AlphaFoldDB" id="A0A1G2DG05"/>
<gene>
    <name evidence="1" type="ORF">A3D67_04125</name>
</gene>
<protein>
    <recommendedName>
        <fullName evidence="3">UDP-N-acetylglucosamine 2-epimerase domain-containing protein</fullName>
    </recommendedName>
</protein>
<accession>A0A1G2DG05</accession>
<proteinExistence type="predicted"/>
<evidence type="ECO:0000313" key="2">
    <source>
        <dbReference type="Proteomes" id="UP000178099"/>
    </source>
</evidence>
<evidence type="ECO:0000313" key="1">
    <source>
        <dbReference type="EMBL" id="OGZ12565.1"/>
    </source>
</evidence>
<name>A0A1G2DG05_9BACT</name>
<comment type="caution">
    <text evidence="1">The sequence shown here is derived from an EMBL/GenBank/DDBJ whole genome shotgun (WGS) entry which is preliminary data.</text>
</comment>
<sequence>MQKPKIYFVPHYIGSLKHFERLIPYVGEKYDVGFLAIDKNIERSRALAEYCKNKKYEFKFFDIESSGAKRFRMPFFTGMSERYKQCEIYRNFLNAKKPQKIIFTKTWYHHNLFLREANKKDVETILLFFTGPTHHLVYGSLSSRTVPIGRKLKIIFKRIQQFVTDFVFHTIDFMYSIQKSIQYKKNVSQPNKIGIFNEYERTIGRAGGYDAKSVCVVGSPDFQITHELKSKINANRSLRSDLLGKYGLNENKLKILFIIYRFYSLPPLAEHRMSIQEHLSHHQGILRTIRTVFSEKEADILLKMHPGEKMIYDSYKNLGVKIYHDESRTDELVCLSDLYIADPTTHVNNMAFAIGIPALFINFSKLHFLNNLMEYFHIKHIVTDREDFIEKLRQFKQGALEKQYENSSIDFGSVDNLIKFIG</sequence>
<dbReference type="Proteomes" id="UP000178099">
    <property type="component" value="Unassembled WGS sequence"/>
</dbReference>
<reference evidence="1 2" key="1">
    <citation type="journal article" date="2016" name="Nat. Commun.">
        <title>Thousands of microbial genomes shed light on interconnected biogeochemical processes in an aquifer system.</title>
        <authorList>
            <person name="Anantharaman K."/>
            <person name="Brown C.T."/>
            <person name="Hug L.A."/>
            <person name="Sharon I."/>
            <person name="Castelle C.J."/>
            <person name="Probst A.J."/>
            <person name="Thomas B.C."/>
            <person name="Singh A."/>
            <person name="Wilkins M.J."/>
            <person name="Karaoz U."/>
            <person name="Brodie E.L."/>
            <person name="Williams K.H."/>
            <person name="Hubbard S.S."/>
            <person name="Banfield J.F."/>
        </authorList>
    </citation>
    <scope>NUCLEOTIDE SEQUENCE [LARGE SCALE GENOMIC DNA]</scope>
</reference>